<dbReference type="SUPFAM" id="SSF55729">
    <property type="entry name" value="Acyl-CoA N-acyltransferases (Nat)"/>
    <property type="match status" value="1"/>
</dbReference>
<dbReference type="InterPro" id="IPR000182">
    <property type="entry name" value="GNAT_dom"/>
</dbReference>
<dbReference type="InterPro" id="IPR039143">
    <property type="entry name" value="GNPNAT1-like"/>
</dbReference>
<dbReference type="EMBL" id="JBHSSI010000036">
    <property type="protein sequence ID" value="MFC6260663.1"/>
    <property type="molecule type" value="Genomic_DNA"/>
</dbReference>
<proteinExistence type="predicted"/>
<sequence>MIEWRVRTFNSLTPAEFYDVAFERIRTFVIAQQRIYQEIDKTDKVAKHILGYQDGRLVAYARVFTEQEHVTFGRVLTIPELRGQGLGRQLVAQIEAEIHTEFAGLPISIEAQIDKQQFYEKFGYEAAGDVFLFNSTPHIQMNKAAL</sequence>
<feature type="domain" description="N-acetyltransferase" evidence="1">
    <location>
        <begin position="7"/>
        <end position="146"/>
    </location>
</feature>
<dbReference type="Gene3D" id="3.40.630.30">
    <property type="match status" value="1"/>
</dbReference>
<name>A0ABW1TIL3_9LACO</name>
<dbReference type="RefSeq" id="WP_225421832.1">
    <property type="nucleotide sequence ID" value="NZ_JBHSSI010000036.1"/>
</dbReference>
<evidence type="ECO:0000313" key="3">
    <source>
        <dbReference type="Proteomes" id="UP001596283"/>
    </source>
</evidence>
<dbReference type="Pfam" id="PF13673">
    <property type="entry name" value="Acetyltransf_10"/>
    <property type="match status" value="1"/>
</dbReference>
<evidence type="ECO:0000259" key="1">
    <source>
        <dbReference type="PROSITE" id="PS51186"/>
    </source>
</evidence>
<dbReference type="Proteomes" id="UP001596283">
    <property type="component" value="Unassembled WGS sequence"/>
</dbReference>
<reference evidence="3" key="1">
    <citation type="journal article" date="2019" name="Int. J. Syst. Evol. Microbiol.">
        <title>The Global Catalogue of Microorganisms (GCM) 10K type strain sequencing project: providing services to taxonomists for standard genome sequencing and annotation.</title>
        <authorList>
            <consortium name="The Broad Institute Genomics Platform"/>
            <consortium name="The Broad Institute Genome Sequencing Center for Infectious Disease"/>
            <person name="Wu L."/>
            <person name="Ma J."/>
        </authorList>
    </citation>
    <scope>NUCLEOTIDE SEQUENCE [LARGE SCALE GENOMIC DNA]</scope>
    <source>
        <strain evidence="3">CCM 8908</strain>
    </source>
</reference>
<dbReference type="PANTHER" id="PTHR13355">
    <property type="entry name" value="GLUCOSAMINE 6-PHOSPHATE N-ACETYLTRANSFERASE"/>
    <property type="match status" value="1"/>
</dbReference>
<dbReference type="InterPro" id="IPR016181">
    <property type="entry name" value="Acyl_CoA_acyltransferase"/>
</dbReference>
<gene>
    <name evidence="2" type="ORF">ACFP1C_06825</name>
</gene>
<accession>A0ABW1TIL3</accession>
<organism evidence="2 3">
    <name type="scientific">Levilactobacillus fujinensis</name>
    <dbReference type="NCBI Taxonomy" id="2486024"/>
    <lineage>
        <taxon>Bacteria</taxon>
        <taxon>Bacillati</taxon>
        <taxon>Bacillota</taxon>
        <taxon>Bacilli</taxon>
        <taxon>Lactobacillales</taxon>
        <taxon>Lactobacillaceae</taxon>
        <taxon>Levilactobacillus</taxon>
    </lineage>
</organism>
<dbReference type="PROSITE" id="PS51186">
    <property type="entry name" value="GNAT"/>
    <property type="match status" value="1"/>
</dbReference>
<dbReference type="CDD" id="cd04301">
    <property type="entry name" value="NAT_SF"/>
    <property type="match status" value="1"/>
</dbReference>
<protein>
    <submittedName>
        <fullName evidence="2">GNAT family N-acetyltransferase</fullName>
    </submittedName>
</protein>
<keyword evidence="3" id="KW-1185">Reference proteome</keyword>
<comment type="caution">
    <text evidence="2">The sequence shown here is derived from an EMBL/GenBank/DDBJ whole genome shotgun (WGS) entry which is preliminary data.</text>
</comment>
<evidence type="ECO:0000313" key="2">
    <source>
        <dbReference type="EMBL" id="MFC6260663.1"/>
    </source>
</evidence>